<comment type="pathway">
    <text evidence="1 6">Carbohydrate biosynthesis; dTDP-L-rhamnose biosynthesis.</text>
</comment>
<dbReference type="InterPro" id="IPR029903">
    <property type="entry name" value="RmlD-like-bd"/>
</dbReference>
<evidence type="ECO:0000313" key="9">
    <source>
        <dbReference type="Proteomes" id="UP001595556"/>
    </source>
</evidence>
<keyword evidence="6 8" id="KW-0560">Oxidoreductase</keyword>
<evidence type="ECO:0000313" key="8">
    <source>
        <dbReference type="EMBL" id="MFC3149121.1"/>
    </source>
</evidence>
<dbReference type="InterPro" id="IPR036291">
    <property type="entry name" value="NAD(P)-bd_dom_sf"/>
</dbReference>
<dbReference type="EC" id="1.1.1.133" evidence="3 6"/>
<evidence type="ECO:0000259" key="7">
    <source>
        <dbReference type="Pfam" id="PF04321"/>
    </source>
</evidence>
<evidence type="ECO:0000256" key="5">
    <source>
        <dbReference type="ARBA" id="ARBA00048200"/>
    </source>
</evidence>
<comment type="similarity">
    <text evidence="2 6">Belongs to the dTDP-4-dehydrorhamnose reductase family.</text>
</comment>
<keyword evidence="6" id="KW-0521">NADP</keyword>
<evidence type="ECO:0000256" key="1">
    <source>
        <dbReference type="ARBA" id="ARBA00004781"/>
    </source>
</evidence>
<comment type="function">
    <text evidence="6">Catalyzes the reduction of dTDP-6-deoxy-L-lyxo-4-hexulose to yield dTDP-L-rhamnose.</text>
</comment>
<dbReference type="RefSeq" id="WP_377306156.1">
    <property type="nucleotide sequence ID" value="NZ_CP180191.1"/>
</dbReference>
<evidence type="ECO:0000256" key="4">
    <source>
        <dbReference type="ARBA" id="ARBA00017099"/>
    </source>
</evidence>
<evidence type="ECO:0000256" key="6">
    <source>
        <dbReference type="RuleBase" id="RU364082"/>
    </source>
</evidence>
<comment type="catalytic activity">
    <reaction evidence="5 6">
        <text>dTDP-beta-L-rhamnose + NADP(+) = dTDP-4-dehydro-beta-L-rhamnose + NADPH + H(+)</text>
        <dbReference type="Rhea" id="RHEA:21796"/>
        <dbReference type="ChEBI" id="CHEBI:15378"/>
        <dbReference type="ChEBI" id="CHEBI:57510"/>
        <dbReference type="ChEBI" id="CHEBI:57783"/>
        <dbReference type="ChEBI" id="CHEBI:58349"/>
        <dbReference type="ChEBI" id="CHEBI:62830"/>
        <dbReference type="EC" id="1.1.1.133"/>
    </reaction>
</comment>
<dbReference type="Proteomes" id="UP001595556">
    <property type="component" value="Unassembled WGS sequence"/>
</dbReference>
<keyword evidence="9" id="KW-1185">Reference proteome</keyword>
<accession>A0ABV7H8Z1</accession>
<dbReference type="EMBL" id="JBHRTI010000010">
    <property type="protein sequence ID" value="MFC3149121.1"/>
    <property type="molecule type" value="Genomic_DNA"/>
</dbReference>
<comment type="cofactor">
    <cofactor evidence="6">
        <name>Mg(2+)</name>
        <dbReference type="ChEBI" id="CHEBI:18420"/>
    </cofactor>
    <text evidence="6">Binds 1 Mg(2+) ion per monomer.</text>
</comment>
<dbReference type="InterPro" id="IPR005913">
    <property type="entry name" value="dTDP_dehydrorham_reduct"/>
</dbReference>
<dbReference type="PANTHER" id="PTHR10491:SF4">
    <property type="entry name" value="METHIONINE ADENOSYLTRANSFERASE 2 SUBUNIT BETA"/>
    <property type="match status" value="1"/>
</dbReference>
<organism evidence="8 9">
    <name type="scientific">Piscinibacterium candidicorallinum</name>
    <dbReference type="NCBI Taxonomy" id="1793872"/>
    <lineage>
        <taxon>Bacteria</taxon>
        <taxon>Pseudomonadati</taxon>
        <taxon>Pseudomonadota</taxon>
        <taxon>Betaproteobacteria</taxon>
        <taxon>Burkholderiales</taxon>
        <taxon>Piscinibacterium</taxon>
    </lineage>
</organism>
<proteinExistence type="inferred from homology"/>
<evidence type="ECO:0000256" key="3">
    <source>
        <dbReference type="ARBA" id="ARBA00012929"/>
    </source>
</evidence>
<name>A0ABV7H8Z1_9BURK</name>
<dbReference type="CDD" id="cd05254">
    <property type="entry name" value="dTDP_HR_like_SDR_e"/>
    <property type="match status" value="1"/>
</dbReference>
<feature type="domain" description="RmlD-like substrate binding" evidence="7">
    <location>
        <begin position="1"/>
        <end position="311"/>
    </location>
</feature>
<dbReference type="Gene3D" id="3.90.25.10">
    <property type="entry name" value="UDP-galactose 4-epimerase, domain 1"/>
    <property type="match status" value="1"/>
</dbReference>
<sequence length="320" mass="34383">MRILLLGKNGQVGWELQRALAPLGELIALDRQLTDWRGQTVVGDLSQLEALAAAVDHIAPSVIVNAAAYTAVDKAESEPELADRINHHAVAQLATWAKAHGALLVHYSTDYVFAGSGNDAWSETDATGPLNTYGRTKLAGEEAIRATGCAHFIFRTSWVYGLYGQNFAKTMLRLAQTRDSLNVVNDQWGAPTPASLIADVTAHAIRAWLNAPSAAQAAAGAALTSTSLSGTYHLAPAGETTWQAYAQCVLDGARAAGVALRVMPEQVGGIPSSQYPTPAARPHNSRLNCTKLEQSLGLHLPQWEQEVRRTVRFIAQQMTR</sequence>
<dbReference type="SUPFAM" id="SSF51735">
    <property type="entry name" value="NAD(P)-binding Rossmann-fold domains"/>
    <property type="match status" value="1"/>
</dbReference>
<dbReference type="Gene3D" id="3.40.50.720">
    <property type="entry name" value="NAD(P)-binding Rossmann-like Domain"/>
    <property type="match status" value="1"/>
</dbReference>
<dbReference type="Pfam" id="PF04321">
    <property type="entry name" value="RmlD_sub_bind"/>
    <property type="match status" value="1"/>
</dbReference>
<gene>
    <name evidence="8" type="primary">rfbD</name>
    <name evidence="8" type="ORF">ACFOEN_15980</name>
</gene>
<protein>
    <recommendedName>
        <fullName evidence="4 6">dTDP-4-dehydrorhamnose reductase</fullName>
        <ecNumber evidence="3 6">1.1.1.133</ecNumber>
    </recommendedName>
</protein>
<dbReference type="GO" id="GO:0008831">
    <property type="term" value="F:dTDP-4-dehydrorhamnose reductase activity"/>
    <property type="evidence" value="ECO:0007669"/>
    <property type="project" value="UniProtKB-EC"/>
</dbReference>
<dbReference type="NCBIfam" id="NF007440">
    <property type="entry name" value="PRK09987.1"/>
    <property type="match status" value="1"/>
</dbReference>
<dbReference type="PANTHER" id="PTHR10491">
    <property type="entry name" value="DTDP-4-DEHYDRORHAMNOSE REDUCTASE"/>
    <property type="match status" value="1"/>
</dbReference>
<reference evidence="9" key="1">
    <citation type="journal article" date="2019" name="Int. J. Syst. Evol. Microbiol.">
        <title>The Global Catalogue of Microorganisms (GCM) 10K type strain sequencing project: providing services to taxonomists for standard genome sequencing and annotation.</title>
        <authorList>
            <consortium name="The Broad Institute Genomics Platform"/>
            <consortium name="The Broad Institute Genome Sequencing Center for Infectious Disease"/>
            <person name="Wu L."/>
            <person name="Ma J."/>
        </authorList>
    </citation>
    <scope>NUCLEOTIDE SEQUENCE [LARGE SCALE GENOMIC DNA]</scope>
    <source>
        <strain evidence="9">KCTC 52168</strain>
    </source>
</reference>
<evidence type="ECO:0000256" key="2">
    <source>
        <dbReference type="ARBA" id="ARBA00010944"/>
    </source>
</evidence>
<dbReference type="NCBIfam" id="TIGR01214">
    <property type="entry name" value="rmlD"/>
    <property type="match status" value="1"/>
</dbReference>
<comment type="caution">
    <text evidence="8">The sequence shown here is derived from an EMBL/GenBank/DDBJ whole genome shotgun (WGS) entry which is preliminary data.</text>
</comment>